<reference evidence="2 3" key="1">
    <citation type="submission" date="2019-10" db="EMBL/GenBank/DDBJ databases">
        <authorList>
            <person name="Palmer J.M."/>
        </authorList>
    </citation>
    <scope>NUCLEOTIDE SEQUENCE [LARGE SCALE GENOMIC DNA]</scope>
    <source>
        <strain evidence="2 3">TWF694</strain>
    </source>
</reference>
<comment type="caution">
    <text evidence="2">The sequence shown here is derived from an EMBL/GenBank/DDBJ whole genome shotgun (WGS) entry which is preliminary data.</text>
</comment>
<accession>A0AAV9WZ97</accession>
<organism evidence="2 3">
    <name type="scientific">Orbilia ellipsospora</name>
    <dbReference type="NCBI Taxonomy" id="2528407"/>
    <lineage>
        <taxon>Eukaryota</taxon>
        <taxon>Fungi</taxon>
        <taxon>Dikarya</taxon>
        <taxon>Ascomycota</taxon>
        <taxon>Pezizomycotina</taxon>
        <taxon>Orbiliomycetes</taxon>
        <taxon>Orbiliales</taxon>
        <taxon>Orbiliaceae</taxon>
        <taxon>Orbilia</taxon>
    </lineage>
</organism>
<keyword evidence="3" id="KW-1185">Reference proteome</keyword>
<dbReference type="InterPro" id="IPR032675">
    <property type="entry name" value="LRR_dom_sf"/>
</dbReference>
<protein>
    <recommendedName>
        <fullName evidence="4">F-box domain-containing protein</fullName>
    </recommendedName>
</protein>
<dbReference type="SUPFAM" id="SSF52047">
    <property type="entry name" value="RNI-like"/>
    <property type="match status" value="1"/>
</dbReference>
<name>A0AAV9WZ97_9PEZI</name>
<sequence length="671" mass="75157">MARRTVALPYDVLCVVASFINSHRDLLSFCLANRETRDAALPFLNRDIFFESWPDIRDEGSTGSGDWFRVGDPVETLFSSLYRDIQRAQGQQKRAIHVKSFRHIVITEESDRRNDRTQDMAKNQLVYLVESLPRLEELQVSIEDLTLLGLESAISSSTISQLHITPHQLLTYSCDSRRLAQSTPRFLPLWGNISSTNLKSLTITGLLPSCRHHLDRFTIPGSVEIWSIISNCPNLKTLDVRVKMNGRDRGHNYINDHTGRAVHGAHTVSDDSPDSAAVPAKPIVHLTSLRLENCTLSSFEFNRLGPLSLENMHIPYNGRKRIFRYLGSGASTGTIGGGMIFPKNLKSMVVDTLPLGPDRREPWQQLFDQGFKELELEELVVLTKRTDFYVQTLNGPGAAWIGRNGEDLMPNTMNEAVGMITGVLSSQQQAGRSRYNASASASAVASANSTATGSSSASGGITSQTPDLGEPQSLEPGMGCWLKRLLMKGKWEMTKGLLDTLLTTCWNLEELGVALRWRDWDHNISTFPPHVKRLRHLKTLIILNEPQSTNMNAEWGSPLPTKNKIWGSKMALDDDQFLQFGQPQERLRHFGIGKKMWSVVLEDEEAEYVGSRSGRRYQVGSTSASTGSRGNKRLRRTLREVDRDGVEGVGILEWIKFCDECWVGEFADKTI</sequence>
<evidence type="ECO:0000313" key="3">
    <source>
        <dbReference type="Proteomes" id="UP001365542"/>
    </source>
</evidence>
<dbReference type="Proteomes" id="UP001365542">
    <property type="component" value="Unassembled WGS sequence"/>
</dbReference>
<evidence type="ECO:0000313" key="2">
    <source>
        <dbReference type="EMBL" id="KAK6530439.1"/>
    </source>
</evidence>
<gene>
    <name evidence="2" type="ORF">TWF694_003791</name>
</gene>
<feature type="compositionally biased region" description="Low complexity" evidence="1">
    <location>
        <begin position="449"/>
        <end position="463"/>
    </location>
</feature>
<proteinExistence type="predicted"/>
<evidence type="ECO:0008006" key="4">
    <source>
        <dbReference type="Google" id="ProtNLM"/>
    </source>
</evidence>
<dbReference type="EMBL" id="JAVHJO010000013">
    <property type="protein sequence ID" value="KAK6530439.1"/>
    <property type="molecule type" value="Genomic_DNA"/>
</dbReference>
<dbReference type="Gene3D" id="3.80.10.10">
    <property type="entry name" value="Ribonuclease Inhibitor"/>
    <property type="match status" value="1"/>
</dbReference>
<feature type="region of interest" description="Disordered" evidence="1">
    <location>
        <begin position="449"/>
        <end position="475"/>
    </location>
</feature>
<evidence type="ECO:0000256" key="1">
    <source>
        <dbReference type="SAM" id="MobiDB-lite"/>
    </source>
</evidence>
<dbReference type="AlphaFoldDB" id="A0AAV9WZ97"/>